<evidence type="ECO:0000313" key="1">
    <source>
        <dbReference type="EMBL" id="PUU73182.1"/>
    </source>
</evidence>
<dbReference type="Proteomes" id="UP000244722">
    <property type="component" value="Unassembled WGS sequence"/>
</dbReference>
<name>A0A2T6ZCF9_TUBBO</name>
<accession>A0A2T6ZCF9</accession>
<proteinExistence type="predicted"/>
<dbReference type="EMBL" id="NESQ01000406">
    <property type="protein sequence ID" value="PUU73182.1"/>
    <property type="molecule type" value="Genomic_DNA"/>
</dbReference>
<protein>
    <submittedName>
        <fullName evidence="1">Uncharacterized protein</fullName>
    </submittedName>
</protein>
<feature type="non-terminal residue" evidence="1">
    <location>
        <position position="56"/>
    </location>
</feature>
<gene>
    <name evidence="1" type="ORF">B9Z19DRAFT_1095637</name>
</gene>
<reference evidence="1 2" key="1">
    <citation type="submission" date="2017-04" db="EMBL/GenBank/DDBJ databases">
        <title>Draft genome sequence of Tuber borchii Vittad., a whitish edible truffle.</title>
        <authorList>
            <consortium name="DOE Joint Genome Institute"/>
            <person name="Murat C."/>
            <person name="Kuo A."/>
            <person name="Barry K.W."/>
            <person name="Clum A."/>
            <person name="Dockter R.B."/>
            <person name="Fauchery L."/>
            <person name="Iotti M."/>
            <person name="Kohler A."/>
            <person name="Labutti K."/>
            <person name="Lindquist E.A."/>
            <person name="Lipzen A."/>
            <person name="Ohm R.A."/>
            <person name="Wang M."/>
            <person name="Grigoriev I.V."/>
            <person name="Zambonelli A."/>
            <person name="Martin F.M."/>
        </authorList>
    </citation>
    <scope>NUCLEOTIDE SEQUENCE [LARGE SCALE GENOMIC DNA]</scope>
    <source>
        <strain evidence="1 2">Tbo3840</strain>
    </source>
</reference>
<keyword evidence="2" id="KW-1185">Reference proteome</keyword>
<evidence type="ECO:0000313" key="2">
    <source>
        <dbReference type="Proteomes" id="UP000244722"/>
    </source>
</evidence>
<dbReference type="AlphaFoldDB" id="A0A2T6ZCF9"/>
<organism evidence="1 2">
    <name type="scientific">Tuber borchii</name>
    <name type="common">White truffle</name>
    <dbReference type="NCBI Taxonomy" id="42251"/>
    <lineage>
        <taxon>Eukaryota</taxon>
        <taxon>Fungi</taxon>
        <taxon>Dikarya</taxon>
        <taxon>Ascomycota</taxon>
        <taxon>Pezizomycotina</taxon>
        <taxon>Pezizomycetes</taxon>
        <taxon>Pezizales</taxon>
        <taxon>Tuberaceae</taxon>
        <taxon>Tuber</taxon>
    </lineage>
</organism>
<comment type="caution">
    <text evidence="1">The sequence shown here is derived from an EMBL/GenBank/DDBJ whole genome shotgun (WGS) entry which is preliminary data.</text>
</comment>
<sequence>MVQSRGGHSSFMRATLEHAKKYVFQPNVAVVISDQVAKHLKFRLLHVPAIYHLGYL</sequence>